<evidence type="ECO:0000256" key="7">
    <source>
        <dbReference type="ARBA" id="ARBA00024343"/>
    </source>
</evidence>
<accession>A0A843TC18</accession>
<dbReference type="InterPro" id="IPR001471">
    <property type="entry name" value="AP2/ERF_dom"/>
</dbReference>
<evidence type="ECO:0000313" key="11">
    <source>
        <dbReference type="Proteomes" id="UP000652761"/>
    </source>
</evidence>
<evidence type="ECO:0000256" key="6">
    <source>
        <dbReference type="ARBA" id="ARBA00023242"/>
    </source>
</evidence>
<dbReference type="PANTHER" id="PTHR31729">
    <property type="entry name" value="ETHYLENE-RESPONSIVE TRANSCRIPTION FACTOR RAP2-1-RELATED"/>
    <property type="match status" value="1"/>
</dbReference>
<keyword evidence="3" id="KW-0805">Transcription regulation</keyword>
<comment type="subcellular location">
    <subcellularLocation>
        <location evidence="1">Nucleus</location>
    </subcellularLocation>
</comment>
<evidence type="ECO:0000256" key="5">
    <source>
        <dbReference type="ARBA" id="ARBA00023163"/>
    </source>
</evidence>
<evidence type="ECO:0000256" key="4">
    <source>
        <dbReference type="ARBA" id="ARBA00023125"/>
    </source>
</evidence>
<dbReference type="AlphaFoldDB" id="A0A843TC18"/>
<dbReference type="GO" id="GO:0005634">
    <property type="term" value="C:nucleus"/>
    <property type="evidence" value="ECO:0007669"/>
    <property type="project" value="UniProtKB-SubCell"/>
</dbReference>
<protein>
    <recommendedName>
        <fullName evidence="9">AP2/ERF domain-containing protein</fullName>
    </recommendedName>
</protein>
<evidence type="ECO:0000256" key="1">
    <source>
        <dbReference type="ARBA" id="ARBA00004123"/>
    </source>
</evidence>
<dbReference type="InterPro" id="IPR016177">
    <property type="entry name" value="DNA-bd_dom_sf"/>
</dbReference>
<dbReference type="PROSITE" id="PS51032">
    <property type="entry name" value="AP2_ERF"/>
    <property type="match status" value="1"/>
</dbReference>
<feature type="domain" description="AP2/ERF" evidence="9">
    <location>
        <begin position="1"/>
        <end position="52"/>
    </location>
</feature>
<keyword evidence="11" id="KW-1185">Reference proteome</keyword>
<proteinExistence type="inferred from homology"/>
<evidence type="ECO:0000313" key="10">
    <source>
        <dbReference type="EMBL" id="MQL69872.1"/>
    </source>
</evidence>
<dbReference type="SUPFAM" id="SSF54171">
    <property type="entry name" value="DNA-binding domain"/>
    <property type="match status" value="1"/>
</dbReference>
<dbReference type="EMBL" id="NMUH01000049">
    <property type="protein sequence ID" value="MQL69872.1"/>
    <property type="molecule type" value="Genomic_DNA"/>
</dbReference>
<dbReference type="SMART" id="SM00380">
    <property type="entry name" value="AP2"/>
    <property type="match status" value="1"/>
</dbReference>
<evidence type="ECO:0000256" key="8">
    <source>
        <dbReference type="ARBA" id="ARBA00037379"/>
    </source>
</evidence>
<keyword evidence="4" id="KW-0238">DNA-binding</keyword>
<dbReference type="GO" id="GO:0009873">
    <property type="term" value="P:ethylene-activated signaling pathway"/>
    <property type="evidence" value="ECO:0007669"/>
    <property type="project" value="UniProtKB-KW"/>
</dbReference>
<keyword evidence="6" id="KW-0539">Nucleus</keyword>
<dbReference type="CDD" id="cd00018">
    <property type="entry name" value="AP2"/>
    <property type="match status" value="1"/>
</dbReference>
<dbReference type="Gene3D" id="3.30.730.10">
    <property type="entry name" value="AP2/ERF domain"/>
    <property type="match status" value="1"/>
</dbReference>
<reference evidence="10" key="1">
    <citation type="submission" date="2017-07" db="EMBL/GenBank/DDBJ databases">
        <title>Taro Niue Genome Assembly and Annotation.</title>
        <authorList>
            <person name="Atibalentja N."/>
            <person name="Keating K."/>
            <person name="Fields C.J."/>
        </authorList>
    </citation>
    <scope>NUCLEOTIDE SEQUENCE</scope>
    <source>
        <strain evidence="10">Niue_2</strain>
        <tissue evidence="10">Leaf</tissue>
    </source>
</reference>
<evidence type="ECO:0000259" key="9">
    <source>
        <dbReference type="PROSITE" id="PS51032"/>
    </source>
</evidence>
<dbReference type="Proteomes" id="UP000652761">
    <property type="component" value="Unassembled WGS sequence"/>
</dbReference>
<comment type="caution">
    <text evidence="10">The sequence shown here is derived from an EMBL/GenBank/DDBJ whole genome shotgun (WGS) entry which is preliminary data.</text>
</comment>
<gene>
    <name evidence="10" type="ORF">Taro_002168</name>
</gene>
<dbReference type="OrthoDB" id="1937547at2759"/>
<comment type="function">
    <text evidence="8">Probably acts as a transcriptional activator. Binds to the GCC-box pathogenesis-related promoter element. May be involved in the regulation of gene expression by stress factors and by components of stress signal transduction pathways.</text>
</comment>
<sequence>MRKWGKWVAEIWESNKWSRIWLGSYSMAVDATHAYDIAVFYLHGRFICLNFPNDLPVEGEGDGDETEVGTRVDALHTMMLGRHQH</sequence>
<dbReference type="GO" id="GO:0003700">
    <property type="term" value="F:DNA-binding transcription factor activity"/>
    <property type="evidence" value="ECO:0007669"/>
    <property type="project" value="InterPro"/>
</dbReference>
<organism evidence="10 11">
    <name type="scientific">Colocasia esculenta</name>
    <name type="common">Wild taro</name>
    <name type="synonym">Arum esculentum</name>
    <dbReference type="NCBI Taxonomy" id="4460"/>
    <lineage>
        <taxon>Eukaryota</taxon>
        <taxon>Viridiplantae</taxon>
        <taxon>Streptophyta</taxon>
        <taxon>Embryophyta</taxon>
        <taxon>Tracheophyta</taxon>
        <taxon>Spermatophyta</taxon>
        <taxon>Magnoliopsida</taxon>
        <taxon>Liliopsida</taxon>
        <taxon>Araceae</taxon>
        <taxon>Aroideae</taxon>
        <taxon>Colocasieae</taxon>
        <taxon>Colocasia</taxon>
    </lineage>
</organism>
<dbReference type="PANTHER" id="PTHR31729:SF0">
    <property type="entry name" value="ETHYLENE-RESPONSIVE TRANSCRIPTION FACTOR RAP2-10"/>
    <property type="match status" value="1"/>
</dbReference>
<dbReference type="GO" id="GO:0003677">
    <property type="term" value="F:DNA binding"/>
    <property type="evidence" value="ECO:0007669"/>
    <property type="project" value="UniProtKB-KW"/>
</dbReference>
<keyword evidence="2" id="KW-0936">Ethylene signaling pathway</keyword>
<evidence type="ECO:0000256" key="2">
    <source>
        <dbReference type="ARBA" id="ARBA00022745"/>
    </source>
</evidence>
<keyword evidence="5" id="KW-0804">Transcription</keyword>
<evidence type="ECO:0000256" key="3">
    <source>
        <dbReference type="ARBA" id="ARBA00023015"/>
    </source>
</evidence>
<name>A0A843TC18_COLES</name>
<dbReference type="InterPro" id="IPR036955">
    <property type="entry name" value="AP2/ERF_dom_sf"/>
</dbReference>
<comment type="similarity">
    <text evidence="7">Belongs to the AP2/ERF transcription factor family. ERF subfamily.</text>
</comment>